<dbReference type="GO" id="GO:0005615">
    <property type="term" value="C:extracellular space"/>
    <property type="evidence" value="ECO:0007669"/>
    <property type="project" value="TreeGrafter"/>
</dbReference>
<accession>A0A9D5HFN2</accession>
<keyword evidence="18" id="KW-1185">Reference proteome</keyword>
<comment type="caution">
    <text evidence="17">The sequence shown here is derived from an EMBL/GenBank/DDBJ whole genome shotgun (WGS) entry which is preliminary data.</text>
</comment>
<dbReference type="Gene3D" id="1.10.390.10">
    <property type="entry name" value="Neutral Protease Domain 2"/>
    <property type="match status" value="1"/>
</dbReference>
<reference evidence="17" key="2">
    <citation type="journal article" date="2022" name="Hortic Res">
        <title>The genome of Dioscorea zingiberensis sheds light on the biosynthesis, origin and evolution of the medicinally important diosgenin saponins.</title>
        <authorList>
            <person name="Li Y."/>
            <person name="Tan C."/>
            <person name="Li Z."/>
            <person name="Guo J."/>
            <person name="Li S."/>
            <person name="Chen X."/>
            <person name="Wang C."/>
            <person name="Dai X."/>
            <person name="Yang H."/>
            <person name="Song W."/>
            <person name="Hou L."/>
            <person name="Xu J."/>
            <person name="Tong Z."/>
            <person name="Xu A."/>
            <person name="Yuan X."/>
            <person name="Wang W."/>
            <person name="Yang Q."/>
            <person name="Chen L."/>
            <person name="Sun Z."/>
            <person name="Wang K."/>
            <person name="Pan B."/>
            <person name="Chen J."/>
            <person name="Bao Y."/>
            <person name="Liu F."/>
            <person name="Qi X."/>
            <person name="Gang D.R."/>
            <person name="Wen J."/>
            <person name="Li J."/>
        </authorList>
    </citation>
    <scope>NUCLEOTIDE SEQUENCE</scope>
    <source>
        <strain evidence="17">Dzin_1.0</strain>
    </source>
</reference>
<dbReference type="InterPro" id="IPR024571">
    <property type="entry name" value="ERAP1-like_C_dom"/>
</dbReference>
<feature type="binding site" evidence="11">
    <location>
        <position position="344"/>
    </location>
    <ligand>
        <name>Zn(2+)</name>
        <dbReference type="ChEBI" id="CHEBI:29105"/>
        <note>catalytic</note>
    </ligand>
</feature>
<evidence type="ECO:0000256" key="11">
    <source>
        <dbReference type="PIRSR" id="PIRSR634016-3"/>
    </source>
</evidence>
<keyword evidence="8" id="KW-0256">Endoplasmic reticulum</keyword>
<comment type="subcellular location">
    <subcellularLocation>
        <location evidence="1">Microsome membrane</location>
        <topology evidence="1">Peripheral membrane protein</topology>
    </subcellularLocation>
</comment>
<dbReference type="InterPro" id="IPR042097">
    <property type="entry name" value="Aminopeptidase_N-like_N_sf"/>
</dbReference>
<evidence type="ECO:0000256" key="2">
    <source>
        <dbReference type="ARBA" id="ARBA00010136"/>
    </source>
</evidence>
<comment type="cofactor">
    <cofactor evidence="11 13">
        <name>Zn(2+)</name>
        <dbReference type="ChEBI" id="CHEBI:29105"/>
    </cofactor>
    <text evidence="11 13">Binds 1 zinc ion per subunit.</text>
</comment>
<evidence type="ECO:0000256" key="6">
    <source>
        <dbReference type="ARBA" id="ARBA00022801"/>
    </source>
</evidence>
<evidence type="ECO:0000256" key="1">
    <source>
        <dbReference type="ARBA" id="ARBA00004174"/>
    </source>
</evidence>
<dbReference type="PRINTS" id="PR00756">
    <property type="entry name" value="ALADIPTASE"/>
</dbReference>
<feature type="binding site" evidence="11">
    <location>
        <position position="363"/>
    </location>
    <ligand>
        <name>Zn(2+)</name>
        <dbReference type="ChEBI" id="CHEBI:29105"/>
        <note>catalytic</note>
    </ligand>
</feature>
<dbReference type="GO" id="GO:0070006">
    <property type="term" value="F:metalloaminopeptidase activity"/>
    <property type="evidence" value="ECO:0007669"/>
    <property type="project" value="TreeGrafter"/>
</dbReference>
<keyword evidence="4 13" id="KW-0645">Protease</keyword>
<reference evidence="17" key="1">
    <citation type="submission" date="2021-03" db="EMBL/GenBank/DDBJ databases">
        <authorList>
            <person name="Li Z."/>
            <person name="Yang C."/>
        </authorList>
    </citation>
    <scope>NUCLEOTIDE SEQUENCE</scope>
    <source>
        <strain evidence="17">Dzin_1.0</strain>
        <tissue evidence="17">Leaf</tissue>
    </source>
</reference>
<feature type="domain" description="Peptidase M1 membrane alanine aminopeptidase" evidence="14">
    <location>
        <begin position="268"/>
        <end position="484"/>
    </location>
</feature>
<evidence type="ECO:0000256" key="7">
    <source>
        <dbReference type="ARBA" id="ARBA00022833"/>
    </source>
</evidence>
<dbReference type="GO" id="GO:0008270">
    <property type="term" value="F:zinc ion binding"/>
    <property type="evidence" value="ECO:0007669"/>
    <property type="project" value="UniProtKB-UniRule"/>
</dbReference>
<dbReference type="EC" id="3.4.11.-" evidence="13"/>
<dbReference type="Gene3D" id="1.25.50.20">
    <property type="match status" value="1"/>
</dbReference>
<evidence type="ECO:0000259" key="16">
    <source>
        <dbReference type="Pfam" id="PF17900"/>
    </source>
</evidence>
<keyword evidence="7 11" id="KW-0862">Zinc</keyword>
<evidence type="ECO:0000256" key="4">
    <source>
        <dbReference type="ARBA" id="ARBA00022670"/>
    </source>
</evidence>
<dbReference type="FunFam" id="1.10.390.10:FF:000001">
    <property type="entry name" value="Aminopeptidase"/>
    <property type="match status" value="1"/>
</dbReference>
<dbReference type="InterPro" id="IPR050344">
    <property type="entry name" value="Peptidase_M1_aminopeptidases"/>
</dbReference>
<comment type="similarity">
    <text evidence="2 13">Belongs to the peptidase M1 family.</text>
</comment>
<dbReference type="AlphaFoldDB" id="A0A9D5HFN2"/>
<evidence type="ECO:0000256" key="9">
    <source>
        <dbReference type="ARBA" id="ARBA00023049"/>
    </source>
</evidence>
<dbReference type="Pfam" id="PF11838">
    <property type="entry name" value="ERAP1_C"/>
    <property type="match status" value="1"/>
</dbReference>
<dbReference type="CDD" id="cd09601">
    <property type="entry name" value="M1_APN-Q_like"/>
    <property type="match status" value="1"/>
</dbReference>
<organism evidence="17 18">
    <name type="scientific">Dioscorea zingiberensis</name>
    <dbReference type="NCBI Taxonomy" id="325984"/>
    <lineage>
        <taxon>Eukaryota</taxon>
        <taxon>Viridiplantae</taxon>
        <taxon>Streptophyta</taxon>
        <taxon>Embryophyta</taxon>
        <taxon>Tracheophyta</taxon>
        <taxon>Spermatophyta</taxon>
        <taxon>Magnoliopsida</taxon>
        <taxon>Liliopsida</taxon>
        <taxon>Dioscoreales</taxon>
        <taxon>Dioscoreaceae</taxon>
        <taxon>Dioscorea</taxon>
    </lineage>
</organism>
<dbReference type="GO" id="GO:0006508">
    <property type="term" value="P:proteolysis"/>
    <property type="evidence" value="ECO:0007669"/>
    <property type="project" value="UniProtKB-KW"/>
</dbReference>
<dbReference type="GO" id="GO:0005737">
    <property type="term" value="C:cytoplasm"/>
    <property type="evidence" value="ECO:0007669"/>
    <property type="project" value="TreeGrafter"/>
</dbReference>
<dbReference type="SUPFAM" id="SSF63737">
    <property type="entry name" value="Leukotriene A4 hydrolase N-terminal domain"/>
    <property type="match status" value="1"/>
</dbReference>
<keyword evidence="5 11" id="KW-0479">Metal-binding</keyword>
<dbReference type="Proteomes" id="UP001085076">
    <property type="component" value="Miscellaneous, Linkage group lg04"/>
</dbReference>
<dbReference type="PANTHER" id="PTHR11533:SF274">
    <property type="entry name" value="AMINOPEPTIDASE"/>
    <property type="match status" value="1"/>
</dbReference>
<dbReference type="InterPro" id="IPR034016">
    <property type="entry name" value="M1_APN-typ"/>
</dbReference>
<evidence type="ECO:0000256" key="13">
    <source>
        <dbReference type="RuleBase" id="RU364040"/>
    </source>
</evidence>
<keyword evidence="3 13" id="KW-0031">Aminopeptidase</keyword>
<evidence type="ECO:0000313" key="17">
    <source>
        <dbReference type="EMBL" id="KAJ0974462.1"/>
    </source>
</evidence>
<evidence type="ECO:0000256" key="8">
    <source>
        <dbReference type="ARBA" id="ARBA00022848"/>
    </source>
</evidence>
<protein>
    <recommendedName>
        <fullName evidence="13">Aminopeptidase</fullName>
        <ecNumber evidence="13">3.4.11.-</ecNumber>
    </recommendedName>
</protein>
<keyword evidence="8" id="KW-0492">Microsome</keyword>
<sequence>MGSLTNFPHGSKVFTLHHGHCSSTSQDLADLAMDSPTQFKGHSRLPDLAIPRCYDLTLKLDLDACSFSGTVRILLDVARPTRFLVLNSLDLAIAPGSVIFTSDDQGFIASVVVLEEADEILVLGFDETLHAGRGVLEIGFSGVLNDHMRGFYRSTFVVDGVKRNMAVTQFEAVEARRCFPCWDEPALKATFKITVEVPCDLIVLSNMPIAKETIDGPVKTVYFEQSPIMSTYLVAVVVGMFDFVEDLTSDGIKVRAYCPIGKSDQGKFGLNIAVKSLELFKKYFSVPYALPKLDLVVIPDFSGGAMENYGLITFRDTALLYDEHFSAAANKQWIATVVTHEVAHQWFGNLVTMEWWTHLWLNEGFATWVSYLAADAFFPEWNIWTLFMEQTAGGLKLDSLTESHPIEVDVPHARAVDEIFDAISYKKGSSVIRMLEAYLGYDVFQKSLAAYIKRFAFQNAKTEDLWDVISAESGIPVKMMMETWTKQKGYPVVHVKYNDFLEFEQSHFSISGSAEDAEWIVPITLCVGSYDKQKKFILDSKIRRLELSEILSLSEGNVSLTGKSTDGICQSDRLLIKVNVEQTGFYRVKYDDTLSTLLRKAIKGNSLSAADKFGILDDAFALCVARQLPLSSLLSWMDVYKHELDYIVLSRLINIILEVLKLSSNAIGNSFSKLKQYFISLLEISAEKLGWEQKSNEGHQTAMLRGEVLTALAILDHEITSKEASRRFGIFLEDKSTPLLPPDTRKATYIAVMRSVNLRDKDGLDSLLKLYRDTDVAQEKARILSALASSPDPDIVVEALNFLLSSEIRDQEVIYGLSGISLEGSEIAWRWLKDNWEFIMDRWGHHFLLTHFILDIVTLCYNEAKAEEMEEFFLSRTKPSIAMTLKRSLEQARVNAKWAMNVACEEKIEELITGLVQKNT</sequence>
<dbReference type="SUPFAM" id="SSF55486">
    <property type="entry name" value="Metalloproteases ('zincins'), catalytic domain"/>
    <property type="match status" value="1"/>
</dbReference>
<keyword evidence="6 13" id="KW-0378">Hydrolase</keyword>
<evidence type="ECO:0000259" key="15">
    <source>
        <dbReference type="Pfam" id="PF11838"/>
    </source>
</evidence>
<evidence type="ECO:0000313" key="18">
    <source>
        <dbReference type="Proteomes" id="UP001085076"/>
    </source>
</evidence>
<dbReference type="GO" id="GO:0043171">
    <property type="term" value="P:peptide catabolic process"/>
    <property type="evidence" value="ECO:0007669"/>
    <property type="project" value="TreeGrafter"/>
</dbReference>
<feature type="domain" description="Aminopeptidase N-like N-terminal" evidence="16">
    <location>
        <begin position="51"/>
        <end position="233"/>
    </location>
</feature>
<dbReference type="FunFam" id="1.25.50.20:FF:000002">
    <property type="entry name" value="Aminopeptidase"/>
    <property type="match status" value="1"/>
</dbReference>
<dbReference type="InterPro" id="IPR014782">
    <property type="entry name" value="Peptidase_M1_dom"/>
</dbReference>
<dbReference type="GO" id="GO:0042277">
    <property type="term" value="F:peptide binding"/>
    <property type="evidence" value="ECO:0007669"/>
    <property type="project" value="TreeGrafter"/>
</dbReference>
<dbReference type="Pfam" id="PF17900">
    <property type="entry name" value="Peptidase_M1_N"/>
    <property type="match status" value="1"/>
</dbReference>
<dbReference type="Gene3D" id="2.60.40.1910">
    <property type="match status" value="1"/>
</dbReference>
<name>A0A9D5HFN2_9LILI</name>
<dbReference type="PANTHER" id="PTHR11533">
    <property type="entry name" value="PROTEASE M1 ZINC METALLOPROTEASE"/>
    <property type="match status" value="1"/>
</dbReference>
<dbReference type="Gene3D" id="2.60.40.1730">
    <property type="entry name" value="tricorn interacting facor f3 domain"/>
    <property type="match status" value="1"/>
</dbReference>
<proteinExistence type="inferred from homology"/>
<dbReference type="OrthoDB" id="10031169at2759"/>
<dbReference type="FunFam" id="2.60.40.1730:FF:000002">
    <property type="entry name" value="Aminopeptidase"/>
    <property type="match status" value="1"/>
</dbReference>
<dbReference type="InterPro" id="IPR045357">
    <property type="entry name" value="Aminopeptidase_N-like_N"/>
</dbReference>
<gene>
    <name evidence="17" type="ORF">J5N97_016427</name>
</gene>
<feature type="domain" description="ERAP1-like C-terminal" evidence="15">
    <location>
        <begin position="575"/>
        <end position="893"/>
    </location>
</feature>
<dbReference type="EMBL" id="JAGGNH010000004">
    <property type="protein sequence ID" value="KAJ0974462.1"/>
    <property type="molecule type" value="Genomic_DNA"/>
</dbReference>
<dbReference type="InterPro" id="IPR001930">
    <property type="entry name" value="Peptidase_M1"/>
</dbReference>
<dbReference type="Pfam" id="PF01433">
    <property type="entry name" value="Peptidase_M1"/>
    <property type="match status" value="1"/>
</dbReference>
<evidence type="ECO:0000256" key="3">
    <source>
        <dbReference type="ARBA" id="ARBA00022438"/>
    </source>
</evidence>
<evidence type="ECO:0000259" key="14">
    <source>
        <dbReference type="Pfam" id="PF01433"/>
    </source>
</evidence>
<feature type="active site" description="Proton acceptor" evidence="10">
    <location>
        <position position="341"/>
    </location>
</feature>
<dbReference type="GO" id="GO:0016020">
    <property type="term" value="C:membrane"/>
    <property type="evidence" value="ECO:0007669"/>
    <property type="project" value="TreeGrafter"/>
</dbReference>
<feature type="binding site" evidence="11">
    <location>
        <position position="340"/>
    </location>
    <ligand>
        <name>Zn(2+)</name>
        <dbReference type="ChEBI" id="CHEBI:29105"/>
        <note>catalytic</note>
    </ligand>
</feature>
<evidence type="ECO:0000256" key="12">
    <source>
        <dbReference type="PIRSR" id="PIRSR634016-4"/>
    </source>
</evidence>
<feature type="site" description="Transition state stabilizer" evidence="12">
    <location>
        <position position="425"/>
    </location>
</feature>
<evidence type="ECO:0000256" key="10">
    <source>
        <dbReference type="PIRSR" id="PIRSR634016-1"/>
    </source>
</evidence>
<dbReference type="InterPro" id="IPR027268">
    <property type="entry name" value="Peptidase_M4/M1_CTD_sf"/>
</dbReference>
<keyword evidence="9 13" id="KW-0482">Metalloprotease</keyword>
<evidence type="ECO:0000256" key="5">
    <source>
        <dbReference type="ARBA" id="ARBA00022723"/>
    </source>
</evidence>